<keyword evidence="6" id="KW-1185">Reference proteome</keyword>
<accession>A0A8G1EBT6</accession>
<evidence type="ECO:0000256" key="3">
    <source>
        <dbReference type="SAM" id="SignalP"/>
    </source>
</evidence>
<evidence type="ECO:0000256" key="1">
    <source>
        <dbReference type="ARBA" id="ARBA00004196"/>
    </source>
</evidence>
<dbReference type="AlphaFoldDB" id="A0A8G1EBT6"/>
<feature type="chain" id="PRO_5034985780" evidence="3">
    <location>
        <begin position="19"/>
        <end position="329"/>
    </location>
</feature>
<keyword evidence="2 3" id="KW-0732">Signal</keyword>
<gene>
    <name evidence="5" type="ORF">JO391_11820</name>
</gene>
<dbReference type="KEGG" id="nsm:JO391_11820"/>
<dbReference type="InterPro" id="IPR034984">
    <property type="entry name" value="Imelysin-like_IPPA"/>
</dbReference>
<evidence type="ECO:0000313" key="5">
    <source>
        <dbReference type="EMBL" id="QYZ68471.1"/>
    </source>
</evidence>
<evidence type="ECO:0000313" key="6">
    <source>
        <dbReference type="Proteomes" id="UP000826300"/>
    </source>
</evidence>
<reference evidence="5" key="1">
    <citation type="submission" date="2021-02" db="EMBL/GenBank/DDBJ databases">
        <title>Rhodobacter shimadae sp. nov., an aerobic anoxygenic phototrophic bacterium isolated from a hot spring.</title>
        <authorList>
            <person name="Muramatsu S."/>
            <person name="Haruta S."/>
            <person name="Hirose S."/>
            <person name="Hanada S."/>
        </authorList>
    </citation>
    <scope>NUCLEOTIDE SEQUENCE</scope>
    <source>
        <strain evidence="5">N10</strain>
    </source>
</reference>
<dbReference type="InterPro" id="IPR038352">
    <property type="entry name" value="Imelysin_sf"/>
</dbReference>
<comment type="subcellular location">
    <subcellularLocation>
        <location evidence="1">Cell envelope</location>
    </subcellularLocation>
</comment>
<organism evidence="5 6">
    <name type="scientific">Neotabrizicola shimadae</name>
    <dbReference type="NCBI Taxonomy" id="2807096"/>
    <lineage>
        <taxon>Bacteria</taxon>
        <taxon>Pseudomonadati</taxon>
        <taxon>Pseudomonadota</taxon>
        <taxon>Alphaproteobacteria</taxon>
        <taxon>Rhodobacterales</taxon>
        <taxon>Paracoccaceae</taxon>
        <taxon>Neotabrizicola</taxon>
    </lineage>
</organism>
<dbReference type="RefSeq" id="WP_220660694.1">
    <property type="nucleotide sequence ID" value="NZ_CP069370.1"/>
</dbReference>
<dbReference type="CDD" id="cd14659">
    <property type="entry name" value="Imelysin-like_IPPA"/>
    <property type="match status" value="1"/>
</dbReference>
<sequence>MRHLVLCLLALMPLPATAGVREAVEAQILPGYAGFAEAADRLAVAAAADCSPEALRPDWNAAFDAWLRVGFLHLGPGEDSGRTLAIAFWPDPKGIGAKQQAGLIRTGDVAVLEPSAFAMQSVAVRGLFALERLLYPAPDDPAAAGGDYVCALTRATAADLARMANGILSDWRDGYADVLLTAGEPGNETYLTEAEAAQALYTQLITGLEFVKDQRLGRPLGTFDAPKPERAEARASGRSLRNVDLSLEAMRDFSLALAPKSPDTEAAFASALAVAEALEDPVLAGVGEPDGRLKVEILQQHVTTIVDAAVSEVGPALGVDVGFNAADGD</sequence>
<evidence type="ECO:0000256" key="2">
    <source>
        <dbReference type="ARBA" id="ARBA00022729"/>
    </source>
</evidence>
<dbReference type="GO" id="GO:0030313">
    <property type="term" value="C:cell envelope"/>
    <property type="evidence" value="ECO:0007669"/>
    <property type="project" value="UniProtKB-SubCell"/>
</dbReference>
<dbReference type="InterPro" id="IPR018976">
    <property type="entry name" value="Imelysin-like"/>
</dbReference>
<name>A0A8G1EBT6_9RHOB</name>
<evidence type="ECO:0000259" key="4">
    <source>
        <dbReference type="Pfam" id="PF09375"/>
    </source>
</evidence>
<feature type="domain" description="Imelysin-like" evidence="4">
    <location>
        <begin position="28"/>
        <end position="304"/>
    </location>
</feature>
<dbReference type="Gene3D" id="1.20.1420.20">
    <property type="entry name" value="M75 peptidase, HXXE motif"/>
    <property type="match status" value="1"/>
</dbReference>
<proteinExistence type="predicted"/>
<protein>
    <submittedName>
        <fullName evidence="5">Imelysin family protein</fullName>
    </submittedName>
</protein>
<dbReference type="Proteomes" id="UP000826300">
    <property type="component" value="Chromosome"/>
</dbReference>
<dbReference type="Pfam" id="PF09375">
    <property type="entry name" value="Peptidase_M75"/>
    <property type="match status" value="1"/>
</dbReference>
<feature type="signal peptide" evidence="3">
    <location>
        <begin position="1"/>
        <end position="18"/>
    </location>
</feature>
<dbReference type="EMBL" id="CP069370">
    <property type="protein sequence ID" value="QYZ68471.1"/>
    <property type="molecule type" value="Genomic_DNA"/>
</dbReference>